<gene>
    <name evidence="2" type="ORF">PMAYCL1PPCAC_09481</name>
</gene>
<organism evidence="2 3">
    <name type="scientific">Pristionchus mayeri</name>
    <dbReference type="NCBI Taxonomy" id="1317129"/>
    <lineage>
        <taxon>Eukaryota</taxon>
        <taxon>Metazoa</taxon>
        <taxon>Ecdysozoa</taxon>
        <taxon>Nematoda</taxon>
        <taxon>Chromadorea</taxon>
        <taxon>Rhabditida</taxon>
        <taxon>Rhabditina</taxon>
        <taxon>Diplogasteromorpha</taxon>
        <taxon>Diplogasteroidea</taxon>
        <taxon>Neodiplogasteridae</taxon>
        <taxon>Pristionchus</taxon>
    </lineage>
</organism>
<accession>A0AAN4ZEH3</accession>
<sequence length="85" mass="9584">SFVSRVLHNSHCAQLPSRPPRPSWPNPQLIYSDRFPIQSPNLLVAQTQSISVALHSVRCLSLLSGKKSSHYVVAFADARFCWQRP</sequence>
<comment type="caution">
    <text evidence="2">The sequence shown here is derived from an EMBL/GenBank/DDBJ whole genome shotgun (WGS) entry which is preliminary data.</text>
</comment>
<protein>
    <submittedName>
        <fullName evidence="2">Uncharacterized protein</fullName>
    </submittedName>
</protein>
<evidence type="ECO:0000313" key="3">
    <source>
        <dbReference type="Proteomes" id="UP001328107"/>
    </source>
</evidence>
<feature type="non-terminal residue" evidence="2">
    <location>
        <position position="85"/>
    </location>
</feature>
<keyword evidence="3" id="KW-1185">Reference proteome</keyword>
<proteinExistence type="predicted"/>
<dbReference type="Proteomes" id="UP001328107">
    <property type="component" value="Unassembled WGS sequence"/>
</dbReference>
<feature type="region of interest" description="Disordered" evidence="1">
    <location>
        <begin position="1"/>
        <end position="23"/>
    </location>
</feature>
<evidence type="ECO:0000313" key="2">
    <source>
        <dbReference type="EMBL" id="GMR39286.1"/>
    </source>
</evidence>
<name>A0AAN4ZEH3_9BILA</name>
<evidence type="ECO:0000256" key="1">
    <source>
        <dbReference type="SAM" id="MobiDB-lite"/>
    </source>
</evidence>
<dbReference type="AlphaFoldDB" id="A0AAN4ZEH3"/>
<dbReference type="EMBL" id="BTRK01000002">
    <property type="protein sequence ID" value="GMR39286.1"/>
    <property type="molecule type" value="Genomic_DNA"/>
</dbReference>
<feature type="non-terminal residue" evidence="2">
    <location>
        <position position="1"/>
    </location>
</feature>
<reference evidence="3" key="1">
    <citation type="submission" date="2022-10" db="EMBL/GenBank/DDBJ databases">
        <title>Genome assembly of Pristionchus species.</title>
        <authorList>
            <person name="Yoshida K."/>
            <person name="Sommer R.J."/>
        </authorList>
    </citation>
    <scope>NUCLEOTIDE SEQUENCE [LARGE SCALE GENOMIC DNA]</scope>
    <source>
        <strain evidence="3">RS5460</strain>
    </source>
</reference>